<evidence type="ECO:0000313" key="1">
    <source>
        <dbReference type="EMBL" id="OHA96504.1"/>
    </source>
</evidence>
<proteinExistence type="predicted"/>
<comment type="caution">
    <text evidence="1">The sequence shown here is derived from an EMBL/GenBank/DDBJ whole genome shotgun (WGS) entry which is preliminary data.</text>
</comment>
<protein>
    <submittedName>
        <fullName evidence="1">Uncharacterized protein</fullName>
    </submittedName>
</protein>
<dbReference type="EMBL" id="MHVS01000005">
    <property type="protein sequence ID" value="OHA96504.1"/>
    <property type="molecule type" value="Genomic_DNA"/>
</dbReference>
<dbReference type="Proteomes" id="UP000177279">
    <property type="component" value="Unassembled WGS sequence"/>
</dbReference>
<reference evidence="1 2" key="1">
    <citation type="journal article" date="2016" name="Nat. Commun.">
        <title>Thousands of microbial genomes shed light on interconnected biogeochemical processes in an aquifer system.</title>
        <authorList>
            <person name="Anantharaman K."/>
            <person name="Brown C.T."/>
            <person name="Hug L.A."/>
            <person name="Sharon I."/>
            <person name="Castelle C.J."/>
            <person name="Probst A.J."/>
            <person name="Thomas B.C."/>
            <person name="Singh A."/>
            <person name="Wilkins M.J."/>
            <person name="Karaoz U."/>
            <person name="Brodie E.L."/>
            <person name="Williams K.H."/>
            <person name="Hubbard S.S."/>
            <person name="Banfield J.F."/>
        </authorList>
    </citation>
    <scope>NUCLEOTIDE SEQUENCE [LARGE SCALE GENOMIC DNA]</scope>
</reference>
<evidence type="ECO:0000313" key="2">
    <source>
        <dbReference type="Proteomes" id="UP000177279"/>
    </source>
</evidence>
<sequence>MSVEGDQERSICDEETAVPVRLEGAVGAWVSAELEPAMATVCEQTVLGVLDRQSAYVPLVPTWSKQKLIVAEPEVAVILLVVDAVVK</sequence>
<accession>A0A1G2TGS7</accession>
<dbReference type="AlphaFoldDB" id="A0A1G2TGS7"/>
<organism evidence="1 2">
    <name type="scientific">Candidatus Zambryskibacteria bacterium RIFCSPHIGHO2_02_FULL_43_37</name>
    <dbReference type="NCBI Taxonomy" id="1802749"/>
    <lineage>
        <taxon>Bacteria</taxon>
        <taxon>Candidatus Zambryskiibacteriota</taxon>
    </lineage>
</organism>
<name>A0A1G2TGS7_9BACT</name>
<gene>
    <name evidence="1" type="ORF">A3D49_01340</name>
</gene>